<organism evidence="13 14">
    <name type="scientific">Kroppenstedtia eburnea</name>
    <dbReference type="NCBI Taxonomy" id="714067"/>
    <lineage>
        <taxon>Bacteria</taxon>
        <taxon>Bacillati</taxon>
        <taxon>Bacillota</taxon>
        <taxon>Bacilli</taxon>
        <taxon>Bacillales</taxon>
        <taxon>Thermoactinomycetaceae</taxon>
        <taxon>Kroppenstedtia</taxon>
    </lineage>
</organism>
<dbReference type="Gene3D" id="3.20.140.10">
    <property type="entry name" value="nicotinate phosphoribosyltransferase"/>
    <property type="match status" value="1"/>
</dbReference>
<dbReference type="RefSeq" id="WP_076525895.1">
    <property type="nucleotide sequence ID" value="NZ_CP048103.1"/>
</dbReference>
<dbReference type="SUPFAM" id="SSF54675">
    <property type="entry name" value="Nicotinate/Quinolinate PRTase N-terminal domain-like"/>
    <property type="match status" value="1"/>
</dbReference>
<keyword evidence="6 9" id="KW-0662">Pyridine nucleotide biosynthesis</keyword>
<proteinExistence type="inferred from homology"/>
<name>A0A1N7NWF6_9BACL</name>
<keyword evidence="13" id="KW-0328">Glycosyltransferase</keyword>
<evidence type="ECO:0000313" key="14">
    <source>
        <dbReference type="Proteomes" id="UP000186795"/>
    </source>
</evidence>
<evidence type="ECO:0000256" key="3">
    <source>
        <dbReference type="ARBA" id="ARBA00013236"/>
    </source>
</evidence>
<dbReference type="Pfam" id="PF17767">
    <property type="entry name" value="NAPRTase_N"/>
    <property type="match status" value="1"/>
</dbReference>
<dbReference type="Pfam" id="PF17956">
    <property type="entry name" value="NAPRTase_C"/>
    <property type="match status" value="1"/>
</dbReference>
<gene>
    <name evidence="13" type="ORF">SAMN05421790_11090</name>
</gene>
<dbReference type="SUPFAM" id="SSF51690">
    <property type="entry name" value="Nicotinate/Quinolinate PRTase C-terminal domain-like"/>
    <property type="match status" value="1"/>
</dbReference>
<dbReference type="Pfam" id="PF04095">
    <property type="entry name" value="NAPRTase"/>
    <property type="match status" value="1"/>
</dbReference>
<dbReference type="InterPro" id="IPR040727">
    <property type="entry name" value="NAPRTase_N"/>
</dbReference>
<keyword evidence="14" id="KW-1185">Reference proteome</keyword>
<dbReference type="GO" id="GO:0047280">
    <property type="term" value="F:nicotinamide phosphoribosyltransferase activity"/>
    <property type="evidence" value="ECO:0007669"/>
    <property type="project" value="UniProtKB-ARBA"/>
</dbReference>
<dbReference type="AlphaFoldDB" id="A0A1N7NWF6"/>
<dbReference type="GO" id="GO:0034355">
    <property type="term" value="P:NAD+ biosynthetic process via the salvage pathway"/>
    <property type="evidence" value="ECO:0007669"/>
    <property type="project" value="UniProtKB-ARBA"/>
</dbReference>
<dbReference type="EC" id="6.3.4.21" evidence="3 9"/>
<dbReference type="InterPro" id="IPR041525">
    <property type="entry name" value="N/Namide_PRibTrfase"/>
</dbReference>
<comment type="function">
    <text evidence="9">Catalyzes the first step in the biosynthesis of NAD from nicotinic acid, the ATP-dependent synthesis of beta-nicotinate D-ribonucleotide from nicotinate and 5-phospho-D-ribose 1-phosphate.</text>
</comment>
<dbReference type="InterPro" id="IPR007229">
    <property type="entry name" value="Nic_PRibTrfase-Fam"/>
</dbReference>
<evidence type="ECO:0000259" key="10">
    <source>
        <dbReference type="Pfam" id="PF04095"/>
    </source>
</evidence>
<evidence type="ECO:0000256" key="5">
    <source>
        <dbReference type="ARBA" id="ARBA00022598"/>
    </source>
</evidence>
<evidence type="ECO:0000256" key="6">
    <source>
        <dbReference type="ARBA" id="ARBA00022642"/>
    </source>
</evidence>
<dbReference type="NCBIfam" id="NF006695">
    <property type="entry name" value="PRK09243.1-2"/>
    <property type="match status" value="1"/>
</dbReference>
<evidence type="ECO:0000313" key="13">
    <source>
        <dbReference type="EMBL" id="SIT02650.1"/>
    </source>
</evidence>
<dbReference type="Proteomes" id="UP000186795">
    <property type="component" value="Unassembled WGS sequence"/>
</dbReference>
<dbReference type="FunFam" id="3.20.20.70:FF:000076">
    <property type="entry name" value="Nicotinate phosphoribosyltransferase"/>
    <property type="match status" value="1"/>
</dbReference>
<keyword evidence="4" id="KW-0597">Phosphoprotein</keyword>
<evidence type="ECO:0000256" key="8">
    <source>
        <dbReference type="ARBA" id="ARBA00048668"/>
    </source>
</evidence>
<dbReference type="UniPathway" id="UPA00253">
    <property type="reaction ID" value="UER00457"/>
</dbReference>
<comment type="PTM">
    <text evidence="9">Transiently phosphorylated on a His residue during the reaction cycle. Phosphorylation strongly increases the affinity for substrates and increases the rate of nicotinate D-ribonucleotide production. Dephosphorylation regenerates the low-affinity form of the enzyme, leading to product release.</text>
</comment>
<feature type="domain" description="Nicotinate phosphoribosyltransferase N-terminal" evidence="11">
    <location>
        <begin position="9"/>
        <end position="133"/>
    </location>
</feature>
<keyword evidence="5 9" id="KW-0436">Ligase</keyword>
<comment type="catalytic activity">
    <reaction evidence="8 9">
        <text>5-phospho-alpha-D-ribose 1-diphosphate + nicotinate + ATP + H2O = nicotinate beta-D-ribonucleotide + ADP + phosphate + diphosphate</text>
        <dbReference type="Rhea" id="RHEA:36163"/>
        <dbReference type="ChEBI" id="CHEBI:15377"/>
        <dbReference type="ChEBI" id="CHEBI:30616"/>
        <dbReference type="ChEBI" id="CHEBI:32544"/>
        <dbReference type="ChEBI" id="CHEBI:33019"/>
        <dbReference type="ChEBI" id="CHEBI:43474"/>
        <dbReference type="ChEBI" id="CHEBI:57502"/>
        <dbReference type="ChEBI" id="CHEBI:58017"/>
        <dbReference type="ChEBI" id="CHEBI:456216"/>
        <dbReference type="EC" id="6.3.4.21"/>
    </reaction>
</comment>
<sequence length="493" mass="56026">MQTQEGWALHTDKYQITMMYAHWKNGTHLQRRAFDLYFRKLPFGNGFAVFAGLERAIQYLDNLKFSAEDIQYLADQPERFDPAFLDLLRNFRFTGNVQGMREGTVVFPNEPLLRLEGNVLELQLVETALLNFIGYQTLIATKAARIKSVAGNDTLLEFGTRRAQEKDAAIWGARAAYLAGFDGTSNLRAGELFGIPVSGTHSHAWVQDFDSELEAFRAFVKAYPDDSVLLVDTYDTLRSGVPHAIQVGLELKEQGHRLAGIRLDSGDLSYLSKEARRMLDEAGLTDTRIVASSDLDEHTLLNLKSQGAQVDAWGVGTRLITAYDQPALGAVYKLVARDQNGEWIPSIKISSNPEKVTTPGLKSVYRIIDRRTHKARADLITPAGQQVDEGKTLTLFHPVHTYRKKKVRHFRAVPLLEPIFEKGKRVYELPTLEEIKAHYQKQRTLFWEEYLRLLNPEEFPVDLTDELWETKQNLIRKIYQQIRTENGNGNGKS</sequence>
<dbReference type="GO" id="GO:0004516">
    <property type="term" value="F:nicotinate phosphoribosyltransferase activity"/>
    <property type="evidence" value="ECO:0007669"/>
    <property type="project" value="UniProtKB-UniRule"/>
</dbReference>
<evidence type="ECO:0000259" key="12">
    <source>
        <dbReference type="Pfam" id="PF17956"/>
    </source>
</evidence>
<dbReference type="InterPro" id="IPR041619">
    <property type="entry name" value="NAPRTase_C"/>
</dbReference>
<dbReference type="NCBIfam" id="TIGR01513">
    <property type="entry name" value="NAPRTase_put"/>
    <property type="match status" value="1"/>
</dbReference>
<accession>A0A1N7NWF6</accession>
<dbReference type="PANTHER" id="PTHR11098">
    <property type="entry name" value="NICOTINATE PHOSPHORIBOSYLTRANSFERASE"/>
    <property type="match status" value="1"/>
</dbReference>
<dbReference type="GO" id="GO:0005829">
    <property type="term" value="C:cytosol"/>
    <property type="evidence" value="ECO:0007669"/>
    <property type="project" value="TreeGrafter"/>
</dbReference>
<reference evidence="14" key="1">
    <citation type="submission" date="2017-01" db="EMBL/GenBank/DDBJ databases">
        <authorList>
            <person name="Varghese N."/>
            <person name="Submissions S."/>
        </authorList>
    </citation>
    <scope>NUCLEOTIDE SEQUENCE [LARGE SCALE GENOMIC DNA]</scope>
    <source>
        <strain evidence="14">DSM 45196</strain>
    </source>
</reference>
<dbReference type="PANTHER" id="PTHR11098:SF1">
    <property type="entry name" value="NICOTINATE PHOSPHORIBOSYLTRANSFERASE"/>
    <property type="match status" value="1"/>
</dbReference>
<protein>
    <recommendedName>
        <fullName evidence="3 9">Nicotinate phosphoribosyltransferase</fullName>
        <ecNumber evidence="3 9">6.3.4.21</ecNumber>
    </recommendedName>
</protein>
<keyword evidence="7 9" id="KW-0808">Transferase</keyword>
<dbReference type="InterPro" id="IPR013785">
    <property type="entry name" value="Aldolase_TIM"/>
</dbReference>
<dbReference type="InterPro" id="IPR036068">
    <property type="entry name" value="Nicotinate_pribotase-like_C"/>
</dbReference>
<feature type="domain" description="Nicotinate phosphoribosyltransferase C-terminal" evidence="12">
    <location>
        <begin position="362"/>
        <end position="471"/>
    </location>
</feature>
<feature type="domain" description="Nicotinate/nicotinamide phosphoribosyltransferase" evidence="10">
    <location>
        <begin position="155"/>
        <end position="345"/>
    </location>
</feature>
<evidence type="ECO:0000259" key="11">
    <source>
        <dbReference type="Pfam" id="PF17767"/>
    </source>
</evidence>
<comment type="similarity">
    <text evidence="2 9">Belongs to the NAPRTase family.</text>
</comment>
<evidence type="ECO:0000256" key="2">
    <source>
        <dbReference type="ARBA" id="ARBA00010897"/>
    </source>
</evidence>
<comment type="pathway">
    <text evidence="1 9">Cofactor biosynthesis; NAD(+) biosynthesis; nicotinate D-ribonucleotide from nicotinate: step 1/1.</text>
</comment>
<dbReference type="OrthoDB" id="9770610at2"/>
<dbReference type="CDD" id="cd01570">
    <property type="entry name" value="NAPRTase_A"/>
    <property type="match status" value="1"/>
</dbReference>
<dbReference type="PIRSF" id="PIRSF000484">
    <property type="entry name" value="NAPRT"/>
    <property type="match status" value="1"/>
</dbReference>
<dbReference type="NCBIfam" id="NF009131">
    <property type="entry name" value="PRK12484.1"/>
    <property type="match status" value="1"/>
</dbReference>
<evidence type="ECO:0000256" key="1">
    <source>
        <dbReference type="ARBA" id="ARBA00004952"/>
    </source>
</evidence>
<dbReference type="EMBL" id="FTOD01000010">
    <property type="protein sequence ID" value="SIT02650.1"/>
    <property type="molecule type" value="Genomic_DNA"/>
</dbReference>
<evidence type="ECO:0000256" key="9">
    <source>
        <dbReference type="RuleBase" id="RU365100"/>
    </source>
</evidence>
<evidence type="ECO:0000256" key="7">
    <source>
        <dbReference type="ARBA" id="ARBA00022679"/>
    </source>
</evidence>
<dbReference type="NCBIfam" id="NF006694">
    <property type="entry name" value="PRK09243.1-1"/>
    <property type="match status" value="1"/>
</dbReference>
<dbReference type="Gene3D" id="3.20.20.70">
    <property type="entry name" value="Aldolase class I"/>
    <property type="match status" value="1"/>
</dbReference>
<evidence type="ECO:0000256" key="4">
    <source>
        <dbReference type="ARBA" id="ARBA00022553"/>
    </source>
</evidence>
<dbReference type="InterPro" id="IPR006405">
    <property type="entry name" value="Nic_PRibTrfase_pncB"/>
</dbReference>